<feature type="binding site" evidence="9">
    <location>
        <position position="179"/>
    </location>
    <ligand>
        <name>Mg(2+)</name>
        <dbReference type="ChEBI" id="CHEBI:18420"/>
    </ligand>
</feature>
<evidence type="ECO:0000256" key="6">
    <source>
        <dbReference type="ARBA" id="ARBA00023251"/>
    </source>
</evidence>
<evidence type="ECO:0000256" key="2">
    <source>
        <dbReference type="ARBA" id="ARBA00022679"/>
    </source>
</evidence>
<keyword evidence="5 7" id="KW-0067">ATP-binding</keyword>
<dbReference type="GO" id="GO:0005524">
    <property type="term" value="F:ATP binding"/>
    <property type="evidence" value="ECO:0007669"/>
    <property type="project" value="UniProtKB-KW"/>
</dbReference>
<keyword evidence="6 7" id="KW-0046">Antibiotic resistance</keyword>
<evidence type="ECO:0000256" key="8">
    <source>
        <dbReference type="PIRSR" id="PIRSR000706-1"/>
    </source>
</evidence>
<keyword evidence="2 7" id="KW-0808">Transferase</keyword>
<dbReference type="InterPro" id="IPR051678">
    <property type="entry name" value="AGP_Transferase"/>
</dbReference>
<evidence type="ECO:0000256" key="7">
    <source>
        <dbReference type="PIRNR" id="PIRNR000706"/>
    </source>
</evidence>
<evidence type="ECO:0000259" key="10">
    <source>
        <dbReference type="Pfam" id="PF01636"/>
    </source>
</evidence>
<reference evidence="12 14" key="2">
    <citation type="submission" date="2016-01" db="EMBL/GenBank/DDBJ databases">
        <title>The new phylogeny of the genus Mycobacterium.</title>
        <authorList>
            <person name="Tarcisio F."/>
            <person name="Conor M."/>
            <person name="Antonella G."/>
            <person name="Elisabetta G."/>
            <person name="Giulia F.S."/>
            <person name="Sara T."/>
            <person name="Anna F."/>
            <person name="Clotilde B."/>
            <person name="Roberto B."/>
            <person name="Veronica D.S."/>
            <person name="Fabio R."/>
            <person name="Monica P."/>
            <person name="Olivier J."/>
            <person name="Enrico T."/>
            <person name="Nicola S."/>
        </authorList>
    </citation>
    <scope>NUCLEOTIDE SEQUENCE [LARGE SCALE GENOMIC DNA]</scope>
    <source>
        <strain evidence="12 14">CCUG 50187</strain>
    </source>
</reference>
<feature type="binding site" evidence="9">
    <location>
        <position position="194"/>
    </location>
    <ligand>
        <name>Mg(2+)</name>
        <dbReference type="ChEBI" id="CHEBI:18420"/>
    </ligand>
</feature>
<organism evidence="11 13">
    <name type="scientific">Mycolicibacterium conceptionense</name>
    <dbReference type="NCBI Taxonomy" id="451644"/>
    <lineage>
        <taxon>Bacteria</taxon>
        <taxon>Bacillati</taxon>
        <taxon>Actinomycetota</taxon>
        <taxon>Actinomycetes</taxon>
        <taxon>Mycobacteriales</taxon>
        <taxon>Mycobacteriaceae</taxon>
        <taxon>Mycolicibacterium</taxon>
    </lineage>
</organism>
<evidence type="ECO:0000313" key="12">
    <source>
        <dbReference type="EMBL" id="ORV22048.1"/>
    </source>
</evidence>
<dbReference type="RefSeq" id="WP_019347604.1">
    <property type="nucleotide sequence ID" value="NZ_AGSZ01000562.1"/>
</dbReference>
<evidence type="ECO:0000256" key="3">
    <source>
        <dbReference type="ARBA" id="ARBA00022741"/>
    </source>
</evidence>
<keyword evidence="14" id="KW-1185">Reference proteome</keyword>
<sequence>MTAWLPVTGGESGASVFRSADGSRYAKVVGAAGVGDLAAERDRVAWAGEQGLPVPAVIDWHTTADGGARLITSAVAGVAADSLPEAALRAAWPGIVAALAALHGLAPTSCPFSRELDVMLSRARAVVAADAVNPEFLSDDDRGVAATELLARIEREAELRRRQEPADRVVCHGDLCLPNIMVDPEGCTVEGFIDLGRLGVADRHADLALLLANTADTFPGFAADAAAGVASGYPAEVDAQRLRFYLGLDPLTWG</sequence>
<evidence type="ECO:0000313" key="14">
    <source>
        <dbReference type="Proteomes" id="UP000193811"/>
    </source>
</evidence>
<proteinExistence type="inferred from homology"/>
<dbReference type="GeneID" id="44298739"/>
<dbReference type="EMBL" id="LQOP01000028">
    <property type="protein sequence ID" value="ORV22048.1"/>
    <property type="molecule type" value="Genomic_DNA"/>
</dbReference>
<keyword evidence="9" id="KW-0479">Metal-binding</keyword>
<dbReference type="Gene3D" id="3.90.1200.10">
    <property type="match status" value="1"/>
</dbReference>
<comment type="similarity">
    <text evidence="1 7">Belongs to the aminoglycoside phosphotransferase family.</text>
</comment>
<dbReference type="GO" id="GO:0016301">
    <property type="term" value="F:kinase activity"/>
    <property type="evidence" value="ECO:0007669"/>
    <property type="project" value="UniProtKB-KW"/>
</dbReference>
<dbReference type="Gene3D" id="3.30.200.20">
    <property type="entry name" value="Phosphorylase Kinase, domain 1"/>
    <property type="match status" value="1"/>
</dbReference>
<evidence type="ECO:0000313" key="13">
    <source>
        <dbReference type="Proteomes" id="UP000037594"/>
    </source>
</evidence>
<dbReference type="NCBIfam" id="NF032896">
    <property type="entry name" value="APH_3pp"/>
    <property type="match status" value="1"/>
</dbReference>
<dbReference type="CDD" id="cd05150">
    <property type="entry name" value="APH"/>
    <property type="match status" value="1"/>
</dbReference>
<comment type="caution">
    <text evidence="11">The sequence shown here is derived from an EMBL/GenBank/DDBJ whole genome shotgun (WGS) entry which is preliminary data.</text>
</comment>
<evidence type="ECO:0000256" key="9">
    <source>
        <dbReference type="PIRSR" id="PIRSR000706-2"/>
    </source>
</evidence>
<protein>
    <submittedName>
        <fullName evidence="11">3'-kinase</fullName>
    </submittedName>
</protein>
<dbReference type="InterPro" id="IPR024165">
    <property type="entry name" value="Kan/Strep_kinase"/>
</dbReference>
<dbReference type="Pfam" id="PF01636">
    <property type="entry name" value="APH"/>
    <property type="match status" value="1"/>
</dbReference>
<evidence type="ECO:0000256" key="4">
    <source>
        <dbReference type="ARBA" id="ARBA00022777"/>
    </source>
</evidence>
<dbReference type="SUPFAM" id="SSF56112">
    <property type="entry name" value="Protein kinase-like (PK-like)"/>
    <property type="match status" value="1"/>
</dbReference>
<feature type="domain" description="Aminoglycoside phosphotransferase" evidence="10">
    <location>
        <begin position="6"/>
        <end position="233"/>
    </location>
</feature>
<name>A0A0J8UE53_9MYCO</name>
<dbReference type="InterPro" id="IPR011009">
    <property type="entry name" value="Kinase-like_dom_sf"/>
</dbReference>
<dbReference type="PIRSF" id="PIRSF000706">
    <property type="entry name" value="Kanamycin_kin"/>
    <property type="match status" value="1"/>
</dbReference>
<evidence type="ECO:0000256" key="5">
    <source>
        <dbReference type="ARBA" id="ARBA00022840"/>
    </source>
</evidence>
<dbReference type="EMBL" id="LFOD01000004">
    <property type="protein sequence ID" value="KMV19217.1"/>
    <property type="molecule type" value="Genomic_DNA"/>
</dbReference>
<gene>
    <name evidence="11" type="ORF">ACT17_07175</name>
    <name evidence="12" type="ORF">AWB98_24905</name>
</gene>
<evidence type="ECO:0000256" key="1">
    <source>
        <dbReference type="ARBA" id="ARBA00006219"/>
    </source>
</evidence>
<keyword evidence="9" id="KW-0460">Magnesium</keyword>
<keyword evidence="4 7" id="KW-0418">Kinase</keyword>
<dbReference type="Proteomes" id="UP000193811">
    <property type="component" value="Unassembled WGS sequence"/>
</dbReference>
<dbReference type="PANTHER" id="PTHR21310">
    <property type="entry name" value="AMINOGLYCOSIDE PHOSPHOTRANSFERASE-RELATED-RELATED"/>
    <property type="match status" value="1"/>
</dbReference>
<dbReference type="PANTHER" id="PTHR21310:SF41">
    <property type="entry name" value="3'-PHOSPHOTRANSFERASE, PUTATIVE-RELATED"/>
    <property type="match status" value="1"/>
</dbReference>
<dbReference type="OrthoDB" id="3806873at2"/>
<dbReference type="InterPro" id="IPR002575">
    <property type="entry name" value="Aminoglycoside_PTrfase"/>
</dbReference>
<accession>A0A0J8UE53</accession>
<feature type="active site" description="Proton acceptor" evidence="8">
    <location>
        <position position="174"/>
    </location>
</feature>
<evidence type="ECO:0000313" key="11">
    <source>
        <dbReference type="EMBL" id="KMV19217.1"/>
    </source>
</evidence>
<dbReference type="GO" id="GO:0016773">
    <property type="term" value="F:phosphotransferase activity, alcohol group as acceptor"/>
    <property type="evidence" value="ECO:0007669"/>
    <property type="project" value="InterPro"/>
</dbReference>
<dbReference type="Proteomes" id="UP000037594">
    <property type="component" value="Unassembled WGS sequence"/>
</dbReference>
<dbReference type="GO" id="GO:0046677">
    <property type="term" value="P:response to antibiotic"/>
    <property type="evidence" value="ECO:0007669"/>
    <property type="project" value="UniProtKB-KW"/>
</dbReference>
<reference evidence="11 13" key="1">
    <citation type="submission" date="2015-06" db="EMBL/GenBank/DDBJ databases">
        <title>Genome sequence of Mycobacterium conceptionense strain MLE.</title>
        <authorList>
            <person name="Greninger A.L."/>
            <person name="Cunningham G."/>
            <person name="Chiu C.Y."/>
            <person name="Miller S."/>
        </authorList>
    </citation>
    <scope>NUCLEOTIDE SEQUENCE [LARGE SCALE GENOMIC DNA]</scope>
    <source>
        <strain evidence="11 13">MLE</strain>
    </source>
</reference>
<dbReference type="PATRIC" id="fig|451644.5.peg.1477"/>
<keyword evidence="3 7" id="KW-0547">Nucleotide-binding</keyword>
<dbReference type="AlphaFoldDB" id="A0A0J8UE53"/>
<dbReference type="GO" id="GO:0046872">
    <property type="term" value="F:metal ion binding"/>
    <property type="evidence" value="ECO:0007669"/>
    <property type="project" value="UniProtKB-KW"/>
</dbReference>